<feature type="domain" description="Helicase ATP-binding" evidence="2">
    <location>
        <begin position="80"/>
        <end position="160"/>
    </location>
</feature>
<protein>
    <submittedName>
        <fullName evidence="3">SNF2 family helicase</fullName>
    </submittedName>
</protein>
<accession>A0A5Q0TWY6</accession>
<keyword evidence="3" id="KW-0347">Helicase</keyword>
<evidence type="ECO:0000313" key="3">
    <source>
        <dbReference type="EMBL" id="QGA72471.1"/>
    </source>
</evidence>
<proteinExistence type="predicted"/>
<dbReference type="GO" id="GO:0004386">
    <property type="term" value="F:helicase activity"/>
    <property type="evidence" value="ECO:0007669"/>
    <property type="project" value="UniProtKB-KW"/>
</dbReference>
<dbReference type="GO" id="GO:0031297">
    <property type="term" value="P:replication fork processing"/>
    <property type="evidence" value="ECO:0007669"/>
    <property type="project" value="TreeGrafter"/>
</dbReference>
<dbReference type="GO" id="GO:0016787">
    <property type="term" value="F:hydrolase activity"/>
    <property type="evidence" value="ECO:0007669"/>
    <property type="project" value="UniProtKB-KW"/>
</dbReference>
<evidence type="ECO:0000259" key="2">
    <source>
        <dbReference type="PROSITE" id="PS51192"/>
    </source>
</evidence>
<sequence>MRVVEVKYNISQTMPEIKLFRHQEQAVSLFPQKRYLAWEVGCGKTAGALAICKYHGFDRVLVVAPKSAHPTWLHDNRYFNIDIEIATYERFRDKINDFSKFDLVVFDEAHRLSYTKTQWTRKAIQLRMDRKIKEVLLLSGTPIDMFYKIYAQLKVINPQDEMFQKYKSYSQFINAYFELDEYFKPRGLLRPEFKQELKEWFEKYAHIVKREDVIELPPLQEITVELQPVELEYELSNYELANFIKEYHASALTKEKFEFVLDFLSENPNTIVFSLFVDFVNKVKEKLGNKVYCITGQTPAEYRMQVIAKQDKPIVSTYAMGEGANLQRGYKNIIFATLPLKYIDMEQAIGRIYRTGQDKKVAVYYLIQNGIDKAVLRILKSKRNVVEYLRRKQEA</sequence>
<dbReference type="Pfam" id="PF00271">
    <property type="entry name" value="Helicase_C"/>
    <property type="match status" value="1"/>
</dbReference>
<name>A0A5Q0TWY6_9VIRU</name>
<evidence type="ECO:0000256" key="1">
    <source>
        <dbReference type="ARBA" id="ARBA00022801"/>
    </source>
</evidence>
<dbReference type="InterPro" id="IPR014001">
    <property type="entry name" value="Helicase_ATP-bd"/>
</dbReference>
<dbReference type="InterPro" id="IPR000330">
    <property type="entry name" value="SNF2_N"/>
</dbReference>
<dbReference type="Pfam" id="PF00176">
    <property type="entry name" value="SNF2-rel_dom"/>
    <property type="match status" value="1"/>
</dbReference>
<dbReference type="SMART" id="SM00490">
    <property type="entry name" value="HELICc"/>
    <property type="match status" value="1"/>
</dbReference>
<dbReference type="GO" id="GO:0005524">
    <property type="term" value="F:ATP binding"/>
    <property type="evidence" value="ECO:0007669"/>
    <property type="project" value="InterPro"/>
</dbReference>
<dbReference type="EMBL" id="MK783188">
    <property type="protein sequence ID" value="QGA72471.1"/>
    <property type="molecule type" value="Genomic_DNA"/>
</dbReference>
<keyword evidence="1" id="KW-0378">Hydrolase</keyword>
<dbReference type="Gene3D" id="3.40.50.300">
    <property type="entry name" value="P-loop containing nucleotide triphosphate hydrolases"/>
    <property type="match status" value="2"/>
</dbReference>
<dbReference type="GO" id="GO:0006281">
    <property type="term" value="P:DNA repair"/>
    <property type="evidence" value="ECO:0007669"/>
    <property type="project" value="TreeGrafter"/>
</dbReference>
<dbReference type="SUPFAM" id="SSF52540">
    <property type="entry name" value="P-loop containing nucleoside triphosphate hydrolases"/>
    <property type="match status" value="1"/>
</dbReference>
<dbReference type="InterPro" id="IPR049730">
    <property type="entry name" value="SNF2/RAD54-like_C"/>
</dbReference>
<reference evidence="3" key="1">
    <citation type="submission" date="2019-04" db="EMBL/GenBank/DDBJ databases">
        <title>Diversity and Distribution of a Novel Hyperthermophilic Aquificales Virus Family.</title>
        <authorList>
            <person name="Mead D.A."/>
            <person name="Chevrette M.G."/>
            <person name="Lodes M."/>
            <person name="Hedlund B."/>
            <person name="Schoenfeld T.W."/>
            <person name="Monsma S.A."/>
        </authorList>
    </citation>
    <scope>NUCLEOTIDE SEQUENCE</scope>
</reference>
<keyword evidence="3" id="KW-0547">Nucleotide-binding</keyword>
<dbReference type="InterPro" id="IPR027417">
    <property type="entry name" value="P-loop_NTPase"/>
</dbReference>
<dbReference type="PANTHER" id="PTHR45766">
    <property type="entry name" value="DNA ANNEALING HELICASE AND ENDONUCLEASE ZRANB3 FAMILY MEMBER"/>
    <property type="match status" value="1"/>
</dbReference>
<dbReference type="PANTHER" id="PTHR45766:SF6">
    <property type="entry name" value="SWI_SNF-RELATED MATRIX-ASSOCIATED ACTIN-DEPENDENT REGULATOR OF CHROMATIN SUBFAMILY A-LIKE PROTEIN 1"/>
    <property type="match status" value="1"/>
</dbReference>
<dbReference type="PROSITE" id="PS51192">
    <property type="entry name" value="HELICASE_ATP_BIND_1"/>
    <property type="match status" value="1"/>
</dbReference>
<dbReference type="CDD" id="cd18793">
    <property type="entry name" value="SF2_C_SNF"/>
    <property type="match status" value="1"/>
</dbReference>
<dbReference type="SMART" id="SM00487">
    <property type="entry name" value="DEXDc"/>
    <property type="match status" value="1"/>
</dbReference>
<keyword evidence="3" id="KW-0067">ATP-binding</keyword>
<dbReference type="InterPro" id="IPR001650">
    <property type="entry name" value="Helicase_C-like"/>
</dbReference>
<organism evidence="3">
    <name type="scientific">uncultured virus</name>
    <dbReference type="NCBI Taxonomy" id="340016"/>
    <lineage>
        <taxon>Viruses</taxon>
        <taxon>environmental samples</taxon>
    </lineage>
</organism>